<feature type="non-terminal residue" evidence="1">
    <location>
        <position position="1"/>
    </location>
</feature>
<proteinExistence type="predicted"/>
<gene>
    <name evidence="1" type="ORF">UFOVP1130_1</name>
</gene>
<evidence type="ECO:0000313" key="1">
    <source>
        <dbReference type="EMBL" id="CAB4185122.1"/>
    </source>
</evidence>
<dbReference type="EMBL" id="LR797078">
    <property type="protein sequence ID" value="CAB4185122.1"/>
    <property type="molecule type" value="Genomic_DNA"/>
</dbReference>
<reference evidence="1" key="1">
    <citation type="submission" date="2020-05" db="EMBL/GenBank/DDBJ databases">
        <authorList>
            <person name="Chiriac C."/>
            <person name="Salcher M."/>
            <person name="Ghai R."/>
            <person name="Kavagutti S V."/>
        </authorList>
    </citation>
    <scope>NUCLEOTIDE SEQUENCE</scope>
</reference>
<accession>A0A6J5QMV6</accession>
<organism evidence="1">
    <name type="scientific">uncultured Caudovirales phage</name>
    <dbReference type="NCBI Taxonomy" id="2100421"/>
    <lineage>
        <taxon>Viruses</taxon>
        <taxon>Duplodnaviria</taxon>
        <taxon>Heunggongvirae</taxon>
        <taxon>Uroviricota</taxon>
        <taxon>Caudoviricetes</taxon>
        <taxon>Peduoviridae</taxon>
        <taxon>Maltschvirus</taxon>
        <taxon>Maltschvirus maltsch</taxon>
    </lineage>
</organism>
<protein>
    <submittedName>
        <fullName evidence="1">Uncharacterized protein</fullName>
    </submittedName>
</protein>
<sequence>HFDNFSSIQLYFSDEEGKNLLDITLFLQDAVAVGKVLQQLSTATEQLRHADK</sequence>
<name>A0A6J5QMV6_9CAUD</name>